<dbReference type="AlphaFoldDB" id="A0A0P4RCS8"/>
<reference evidence="1 2" key="2">
    <citation type="journal article" date="2015" name="Stand. Genomic Sci.">
        <title>Draft genome sequence of marine-derived Streptomyces sp. TP-A0598, a producer of anti-MRSA antibiotic lydicamycins.</title>
        <authorList>
            <person name="Komaki H."/>
            <person name="Ichikawa N."/>
            <person name="Hosoyama A."/>
            <person name="Fujita N."/>
            <person name="Igarashi Y."/>
        </authorList>
    </citation>
    <scope>NUCLEOTIDE SEQUENCE [LARGE SCALE GENOMIC DNA]</scope>
    <source>
        <strain evidence="1 2">NBRC 110027</strain>
    </source>
</reference>
<sequence>MAYESSHFRAGSRVPAVGKVEYKRGTDADVINQRHFYLSWLMDHRAEFEHLVRDRLGSTAAPQVLWSAPRRPGRS</sequence>
<accession>A0A0P4RCS8</accession>
<dbReference type="EMBL" id="BBNO01000007">
    <property type="protein sequence ID" value="GAO10498.1"/>
    <property type="molecule type" value="Genomic_DNA"/>
</dbReference>
<organism evidence="1 2">
    <name type="scientific">Streptomyces lydicamycinicus</name>
    <dbReference type="NCBI Taxonomy" id="1546107"/>
    <lineage>
        <taxon>Bacteria</taxon>
        <taxon>Bacillati</taxon>
        <taxon>Actinomycetota</taxon>
        <taxon>Actinomycetes</taxon>
        <taxon>Kitasatosporales</taxon>
        <taxon>Streptomycetaceae</taxon>
        <taxon>Streptomyces</taxon>
    </lineage>
</organism>
<protein>
    <submittedName>
        <fullName evidence="1">Uncharacterized protein</fullName>
    </submittedName>
</protein>
<evidence type="ECO:0000313" key="1">
    <source>
        <dbReference type="EMBL" id="GAO10498.1"/>
    </source>
</evidence>
<comment type="caution">
    <text evidence="1">The sequence shown here is derived from an EMBL/GenBank/DDBJ whole genome shotgun (WGS) entry which is preliminary data.</text>
</comment>
<gene>
    <name evidence="1" type="ORF">TPA0598_07_02220</name>
</gene>
<dbReference type="Proteomes" id="UP000048965">
    <property type="component" value="Unassembled WGS sequence"/>
</dbReference>
<evidence type="ECO:0000313" key="2">
    <source>
        <dbReference type="Proteomes" id="UP000048965"/>
    </source>
</evidence>
<reference evidence="2" key="1">
    <citation type="submission" date="2014-09" db="EMBL/GenBank/DDBJ databases">
        <title>Whole genome shotgun sequence of Streptomyces sp. NBRC 110027.</title>
        <authorList>
            <person name="Komaki H."/>
            <person name="Ichikawa N."/>
            <person name="Katano-Makiyama Y."/>
            <person name="Hosoyama A."/>
            <person name="Hashimoto M."/>
            <person name="Uohara A."/>
            <person name="Kitahashi Y."/>
            <person name="Ohji S."/>
            <person name="Kimura A."/>
            <person name="Yamazoe A."/>
            <person name="Igarashi Y."/>
            <person name="Fujita N."/>
        </authorList>
    </citation>
    <scope>NUCLEOTIDE SEQUENCE [LARGE SCALE GENOMIC DNA]</scope>
    <source>
        <strain evidence="2">NBRC 110027</strain>
    </source>
</reference>
<proteinExistence type="predicted"/>
<name>A0A0P4RCS8_9ACTN</name>
<keyword evidence="2" id="KW-1185">Reference proteome</keyword>